<dbReference type="AlphaFoldDB" id="A0AAE6ETZ5"/>
<gene>
    <name evidence="1" type="ORF">EC80_014885</name>
</gene>
<reference evidence="1 2" key="1">
    <citation type="submission" date="2019-03" db="EMBL/GenBank/DDBJ databases">
        <title>Complete genome assembly of MDR B. fragilis.</title>
        <authorList>
            <person name="Sydenham T.V."/>
            <person name="Hasman H."/>
            <person name="Justesen U.S."/>
        </authorList>
    </citation>
    <scope>NUCLEOTIDE SEQUENCE [LARGE SCALE GENOMIC DNA]</scope>
    <source>
        <strain evidence="1 2">DCMSKEJBY0001B</strain>
    </source>
</reference>
<protein>
    <submittedName>
        <fullName evidence="1">Uncharacterized protein</fullName>
    </submittedName>
</protein>
<dbReference type="Proteomes" id="UP000036847">
    <property type="component" value="Chromosome"/>
</dbReference>
<evidence type="ECO:0000313" key="2">
    <source>
        <dbReference type="Proteomes" id="UP000036847"/>
    </source>
</evidence>
<dbReference type="EMBL" id="CP036546">
    <property type="protein sequence ID" value="QCQ46048.1"/>
    <property type="molecule type" value="Genomic_DNA"/>
</dbReference>
<accession>A0AAE6ETZ5</accession>
<evidence type="ECO:0000313" key="1">
    <source>
        <dbReference type="EMBL" id="QCQ46048.1"/>
    </source>
</evidence>
<name>A0AAE6ETZ5_BACFG</name>
<dbReference type="RefSeq" id="WP_005805849.1">
    <property type="nucleotide sequence ID" value="NZ_CP036546.1"/>
</dbReference>
<sequence>MKNIVIIEDVYGHFQAIKSMLLTTGLYRVFPEINNVKEFRVFRSMIQLSMDDSNSEYKKHKEEFEKKLASYGDGKISLYIIDFELKQNTKGRGSITGEVFFNNFIKAKKHTTPVIFTTIHYETCSNRISTIRDTNPQHTITDLLKVPQATWEIIDAKTIIEEGEEFKTNLIAKVNRYAVDPDSEHLPWPEQP</sequence>
<organism evidence="1 2">
    <name type="scientific">Bacteroides fragilis</name>
    <dbReference type="NCBI Taxonomy" id="817"/>
    <lineage>
        <taxon>Bacteria</taxon>
        <taxon>Pseudomonadati</taxon>
        <taxon>Bacteroidota</taxon>
        <taxon>Bacteroidia</taxon>
        <taxon>Bacteroidales</taxon>
        <taxon>Bacteroidaceae</taxon>
        <taxon>Bacteroides</taxon>
    </lineage>
</organism>
<proteinExistence type="predicted"/>